<feature type="compositionally biased region" description="Low complexity" evidence="1">
    <location>
        <begin position="104"/>
        <end position="116"/>
    </location>
</feature>
<dbReference type="EMBL" id="VSRR010027558">
    <property type="protein sequence ID" value="MPC68259.1"/>
    <property type="molecule type" value="Genomic_DNA"/>
</dbReference>
<keyword evidence="2" id="KW-0472">Membrane</keyword>
<name>A0A5B7HER1_PORTR</name>
<dbReference type="Proteomes" id="UP000324222">
    <property type="component" value="Unassembled WGS sequence"/>
</dbReference>
<evidence type="ECO:0000256" key="2">
    <source>
        <dbReference type="SAM" id="Phobius"/>
    </source>
</evidence>
<evidence type="ECO:0000256" key="1">
    <source>
        <dbReference type="SAM" id="MobiDB-lite"/>
    </source>
</evidence>
<evidence type="ECO:0000313" key="4">
    <source>
        <dbReference type="Proteomes" id="UP000324222"/>
    </source>
</evidence>
<feature type="transmembrane region" description="Helical" evidence="2">
    <location>
        <begin position="196"/>
        <end position="223"/>
    </location>
</feature>
<sequence>MWCGGAVAVVVLAVVVAVGIVGMVEARTPHKNTRSSSTTPLEGPPLLGPPVVSFTPHRNHRHAPSRRLHAAFTSSSSSSSTSSSVSTGQETPSHDSTAPQKNPSSSYESYKTSSVSHAQESDVTEFSPAGGLMGASEEVLGAGAGARCSQKQQETSKESHSRFVHNYLSRPFDVSSKNITIGLLSSFKFNKVRGGLVVVIVSVACCSFFFRLFSILGVVNLLLHLFVV</sequence>
<feature type="compositionally biased region" description="Polar residues" evidence="1">
    <location>
        <begin position="88"/>
        <end position="103"/>
    </location>
</feature>
<dbReference type="OrthoDB" id="1890790at2759"/>
<keyword evidence="2" id="KW-1133">Transmembrane helix</keyword>
<proteinExistence type="predicted"/>
<feature type="compositionally biased region" description="Basic residues" evidence="1">
    <location>
        <begin position="57"/>
        <end position="69"/>
    </location>
</feature>
<feature type="region of interest" description="Disordered" evidence="1">
    <location>
        <begin position="29"/>
        <end position="128"/>
    </location>
</feature>
<accession>A0A5B7HER1</accession>
<keyword evidence="2" id="KW-0812">Transmembrane</keyword>
<reference evidence="3 4" key="1">
    <citation type="submission" date="2019-05" db="EMBL/GenBank/DDBJ databases">
        <title>Another draft genome of Portunus trituberculatus and its Hox gene families provides insights of decapod evolution.</title>
        <authorList>
            <person name="Jeong J.-H."/>
            <person name="Song I."/>
            <person name="Kim S."/>
            <person name="Choi T."/>
            <person name="Kim D."/>
            <person name="Ryu S."/>
            <person name="Kim W."/>
        </authorList>
    </citation>
    <scope>NUCLEOTIDE SEQUENCE [LARGE SCALE GENOMIC DNA]</scope>
    <source>
        <tissue evidence="3">Muscle</tissue>
    </source>
</reference>
<gene>
    <name evidence="3" type="ORF">E2C01_062456</name>
</gene>
<keyword evidence="4" id="KW-1185">Reference proteome</keyword>
<comment type="caution">
    <text evidence="3">The sequence shown here is derived from an EMBL/GenBank/DDBJ whole genome shotgun (WGS) entry which is preliminary data.</text>
</comment>
<organism evidence="3 4">
    <name type="scientific">Portunus trituberculatus</name>
    <name type="common">Swimming crab</name>
    <name type="synonym">Neptunus trituberculatus</name>
    <dbReference type="NCBI Taxonomy" id="210409"/>
    <lineage>
        <taxon>Eukaryota</taxon>
        <taxon>Metazoa</taxon>
        <taxon>Ecdysozoa</taxon>
        <taxon>Arthropoda</taxon>
        <taxon>Crustacea</taxon>
        <taxon>Multicrustacea</taxon>
        <taxon>Malacostraca</taxon>
        <taxon>Eumalacostraca</taxon>
        <taxon>Eucarida</taxon>
        <taxon>Decapoda</taxon>
        <taxon>Pleocyemata</taxon>
        <taxon>Brachyura</taxon>
        <taxon>Eubrachyura</taxon>
        <taxon>Portunoidea</taxon>
        <taxon>Portunidae</taxon>
        <taxon>Portuninae</taxon>
        <taxon>Portunus</taxon>
    </lineage>
</organism>
<feature type="transmembrane region" description="Helical" evidence="2">
    <location>
        <begin position="6"/>
        <end position="24"/>
    </location>
</feature>
<feature type="compositionally biased region" description="Low complexity" evidence="1">
    <location>
        <begin position="73"/>
        <end position="87"/>
    </location>
</feature>
<evidence type="ECO:0000313" key="3">
    <source>
        <dbReference type="EMBL" id="MPC68259.1"/>
    </source>
</evidence>
<protein>
    <submittedName>
        <fullName evidence="3">Uncharacterized protein</fullName>
    </submittedName>
</protein>
<dbReference type="AlphaFoldDB" id="A0A5B7HER1"/>